<dbReference type="InterPro" id="IPR012674">
    <property type="entry name" value="Calycin"/>
</dbReference>
<keyword evidence="6" id="KW-0873">Pyrrolidone carboxylic acid</keyword>
<organism evidence="10 11">
    <name type="scientific">Vanessa tameamea</name>
    <name type="common">Kamehameha butterfly</name>
    <dbReference type="NCBI Taxonomy" id="334116"/>
    <lineage>
        <taxon>Eukaryota</taxon>
        <taxon>Metazoa</taxon>
        <taxon>Ecdysozoa</taxon>
        <taxon>Arthropoda</taxon>
        <taxon>Hexapoda</taxon>
        <taxon>Insecta</taxon>
        <taxon>Pterygota</taxon>
        <taxon>Neoptera</taxon>
        <taxon>Endopterygota</taxon>
        <taxon>Lepidoptera</taxon>
        <taxon>Glossata</taxon>
        <taxon>Ditrysia</taxon>
        <taxon>Papilionoidea</taxon>
        <taxon>Nymphalidae</taxon>
        <taxon>Nymphalinae</taxon>
        <taxon>Vanessa</taxon>
    </lineage>
</organism>
<keyword evidence="3 7" id="KW-0732">Signal</keyword>
<dbReference type="GO" id="GO:0006869">
    <property type="term" value="P:lipid transport"/>
    <property type="evidence" value="ECO:0007669"/>
    <property type="project" value="InterPro"/>
</dbReference>
<evidence type="ECO:0000256" key="3">
    <source>
        <dbReference type="ARBA" id="ARBA00022729"/>
    </source>
</evidence>
<evidence type="ECO:0000313" key="10">
    <source>
        <dbReference type="Proteomes" id="UP001652626"/>
    </source>
</evidence>
<dbReference type="InterPro" id="IPR022271">
    <property type="entry name" value="Lipocalin_ApoD"/>
</dbReference>
<reference evidence="11" key="2">
    <citation type="submission" date="2025-08" db="UniProtKB">
        <authorList>
            <consortium name="RefSeq"/>
        </authorList>
    </citation>
    <scope>IDENTIFICATION</scope>
    <source>
        <tissue evidence="11">Whole body</tissue>
    </source>
</reference>
<dbReference type="PROSITE" id="PS00213">
    <property type="entry name" value="LIPOCALIN"/>
    <property type="match status" value="1"/>
</dbReference>
<dbReference type="RefSeq" id="XP_026497104.1">
    <property type="nucleotide sequence ID" value="XM_026641319.2"/>
</dbReference>
<dbReference type="GO" id="GO:0042246">
    <property type="term" value="P:tissue regeneration"/>
    <property type="evidence" value="ECO:0007669"/>
    <property type="project" value="InterPro"/>
</dbReference>
<name>A0A8B8IJ32_VANTA</name>
<dbReference type="Proteomes" id="UP001652626">
    <property type="component" value="Chromosome 2"/>
</dbReference>
<dbReference type="OrthoDB" id="565904at2759"/>
<feature type="signal peptide" evidence="7">
    <location>
        <begin position="1"/>
        <end position="21"/>
    </location>
</feature>
<dbReference type="PRINTS" id="PR01219">
    <property type="entry name" value="APOLIPOPROTD"/>
</dbReference>
<dbReference type="PANTHER" id="PTHR10612">
    <property type="entry name" value="APOLIPOPROTEIN D"/>
    <property type="match status" value="1"/>
</dbReference>
<accession>A0A8B8IJ32</accession>
<dbReference type="InterPro" id="IPR000566">
    <property type="entry name" value="Lipocln_cytosolic_FA-bd_dom"/>
</dbReference>
<dbReference type="PIRSF" id="PIRSF036893">
    <property type="entry name" value="Lipocalin_ApoD"/>
    <property type="match status" value="1"/>
</dbReference>
<dbReference type="AlphaFoldDB" id="A0A8B8IJ32"/>
<dbReference type="OMA" id="VWSCYEF"/>
<dbReference type="CDD" id="cd19437">
    <property type="entry name" value="lipocalin_apoD-like"/>
    <property type="match status" value="1"/>
</dbReference>
<dbReference type="GO" id="GO:0000302">
    <property type="term" value="P:response to reactive oxygen species"/>
    <property type="evidence" value="ECO:0007669"/>
    <property type="project" value="TreeGrafter"/>
</dbReference>
<dbReference type="GeneID" id="113401407"/>
<evidence type="ECO:0000256" key="6">
    <source>
        <dbReference type="ARBA" id="ARBA00023283"/>
    </source>
</evidence>
<keyword evidence="5" id="KW-0325">Glycoprotein</keyword>
<dbReference type="GO" id="GO:0006629">
    <property type="term" value="P:lipid metabolic process"/>
    <property type="evidence" value="ECO:0007669"/>
    <property type="project" value="TreeGrafter"/>
</dbReference>
<feature type="domain" description="Lipocalin/cytosolic fatty-acid binding" evidence="9">
    <location>
        <begin position="45"/>
        <end position="188"/>
    </location>
</feature>
<evidence type="ECO:0000256" key="4">
    <source>
        <dbReference type="ARBA" id="ARBA00023121"/>
    </source>
</evidence>
<comment type="similarity">
    <text evidence="1 7 8">Belongs to the calycin superfamily. Lipocalin family.</text>
</comment>
<evidence type="ECO:0000256" key="1">
    <source>
        <dbReference type="ARBA" id="ARBA00006889"/>
    </source>
</evidence>
<dbReference type="SUPFAM" id="SSF50814">
    <property type="entry name" value="Lipocalins"/>
    <property type="match status" value="1"/>
</dbReference>
<evidence type="ECO:0000256" key="5">
    <source>
        <dbReference type="ARBA" id="ARBA00023180"/>
    </source>
</evidence>
<dbReference type="FunFam" id="2.40.128.20:FF:000026">
    <property type="entry name" value="Apolipoprotein D-like Protein"/>
    <property type="match status" value="1"/>
</dbReference>
<keyword evidence="4" id="KW-0446">Lipid-binding</keyword>
<evidence type="ECO:0000256" key="8">
    <source>
        <dbReference type="RuleBase" id="RU003695"/>
    </source>
</evidence>
<dbReference type="InterPro" id="IPR022272">
    <property type="entry name" value="Lipocalin_CS"/>
</dbReference>
<dbReference type="Pfam" id="PF00061">
    <property type="entry name" value="Lipocalin"/>
    <property type="match status" value="1"/>
</dbReference>
<dbReference type="GO" id="GO:0008289">
    <property type="term" value="F:lipid binding"/>
    <property type="evidence" value="ECO:0007669"/>
    <property type="project" value="UniProtKB-KW"/>
</dbReference>
<evidence type="ECO:0000313" key="11">
    <source>
        <dbReference type="RefSeq" id="XP_026497104.1"/>
    </source>
</evidence>
<sequence>MSVLRAIAIFLCGLSLQVCSAQMVFPGSCPDVAVMGDFNANRYLGKWYEVEKYFAVFEFGGKCITANYDQKDNGVISVVNKQISSFTGMKSEIEGEAMQVSRSDEGKLSVRFPSLPINMAAPYWVVDTDYDNFALVWSCYEFGVFHTRNAWILTRERDPPVETLEKAYAAADKNNINRAYFLRTDQKNCTDDD</sequence>
<evidence type="ECO:0000259" key="9">
    <source>
        <dbReference type="Pfam" id="PF00061"/>
    </source>
</evidence>
<dbReference type="PANTHER" id="PTHR10612:SF34">
    <property type="entry name" value="APOLIPOPROTEIN D"/>
    <property type="match status" value="1"/>
</dbReference>
<dbReference type="GO" id="GO:0005737">
    <property type="term" value="C:cytoplasm"/>
    <property type="evidence" value="ECO:0007669"/>
    <property type="project" value="TreeGrafter"/>
</dbReference>
<dbReference type="InterPro" id="IPR002969">
    <property type="entry name" value="ApolipopD"/>
</dbReference>
<dbReference type="GO" id="GO:0007420">
    <property type="term" value="P:brain development"/>
    <property type="evidence" value="ECO:0007669"/>
    <property type="project" value="InterPro"/>
</dbReference>
<reference evidence="10" key="1">
    <citation type="submission" date="2025-05" db="UniProtKB">
        <authorList>
            <consortium name="RefSeq"/>
        </authorList>
    </citation>
    <scope>NUCLEOTIDE SEQUENCE [LARGE SCALE GENOMIC DNA]</scope>
</reference>
<keyword evidence="10" id="KW-1185">Reference proteome</keyword>
<proteinExistence type="inferred from homology"/>
<protein>
    <recommendedName>
        <fullName evidence="2">Apolipoprotein D</fullName>
    </recommendedName>
</protein>
<evidence type="ECO:0000256" key="2">
    <source>
        <dbReference type="ARBA" id="ARBA00019890"/>
    </source>
</evidence>
<dbReference type="Gene3D" id="2.40.128.20">
    <property type="match status" value="1"/>
</dbReference>
<gene>
    <name evidence="11" type="primary">LOC113401407</name>
</gene>
<feature type="chain" id="PRO_5034399065" description="Apolipoprotein D" evidence="7">
    <location>
        <begin position="22"/>
        <end position="193"/>
    </location>
</feature>
<evidence type="ECO:0000256" key="7">
    <source>
        <dbReference type="PIRNR" id="PIRNR036893"/>
    </source>
</evidence>